<accession>A0A1T1D4I8</accession>
<dbReference type="Proteomes" id="UP000242636">
    <property type="component" value="Unassembled WGS sequence"/>
</dbReference>
<keyword evidence="3" id="KW-1185">Reference proteome</keyword>
<evidence type="ECO:0000313" key="3">
    <source>
        <dbReference type="Proteomes" id="UP000242636"/>
    </source>
</evidence>
<evidence type="ECO:0000259" key="1">
    <source>
        <dbReference type="Pfam" id="PF12323"/>
    </source>
</evidence>
<protein>
    <submittedName>
        <fullName evidence="2">Transposase</fullName>
    </submittedName>
</protein>
<proteinExistence type="predicted"/>
<organism evidence="2 3">
    <name type="scientific">Candidatus Synechococcus spongiarum LMB bulk15M</name>
    <dbReference type="NCBI Taxonomy" id="1943582"/>
    <lineage>
        <taxon>Bacteria</taxon>
        <taxon>Bacillati</taxon>
        <taxon>Cyanobacteriota</taxon>
        <taxon>Cyanophyceae</taxon>
        <taxon>Synechococcales</taxon>
        <taxon>Synechococcaceae</taxon>
        <taxon>Synechococcus</taxon>
    </lineage>
</organism>
<name>A0A1T1D4I8_9SYNE</name>
<dbReference type="Pfam" id="PF12323">
    <property type="entry name" value="HTH_OrfB_IS605"/>
    <property type="match status" value="1"/>
</dbReference>
<reference evidence="2 3" key="1">
    <citation type="submission" date="2017-02" db="EMBL/GenBank/DDBJ databases">
        <title>Draft Genome Sequences of 'Candidatus Synechococcus spongiarum', Cyanobacterial Symbionts of the Mediterranean Sponge Aplysina aerophoba from two locations.</title>
        <authorList>
            <person name="Slaby B.M."/>
            <person name="Hentschel U."/>
        </authorList>
    </citation>
    <scope>NUCLEOTIDE SEQUENCE [LARGE SCALE GENOMIC DNA]</scope>
    <source>
        <strain evidence="2">LMB bulk15M</strain>
    </source>
</reference>
<sequence>MPIRYRYRCYPDPVQKTLLAKAFGCARVVWNDALTLNRKLYEEENKPFDAGELMKRCITQAKRTKERSWLAEPSHTMLQQSVRDLS</sequence>
<feature type="domain" description="Transposase putative helix-turn-helix" evidence="1">
    <location>
        <begin position="1"/>
        <end position="46"/>
    </location>
</feature>
<dbReference type="AlphaFoldDB" id="A0A1T1D4I8"/>
<dbReference type="EMBL" id="MWLD01000001">
    <property type="protein sequence ID" value="OOV35668.1"/>
    <property type="molecule type" value="Genomic_DNA"/>
</dbReference>
<comment type="caution">
    <text evidence="2">The sequence shown here is derived from an EMBL/GenBank/DDBJ whole genome shotgun (WGS) entry which is preliminary data.</text>
</comment>
<gene>
    <name evidence="2" type="ORF">BV61_00010</name>
</gene>
<evidence type="ECO:0000313" key="2">
    <source>
        <dbReference type="EMBL" id="OOV35668.1"/>
    </source>
</evidence>
<dbReference type="InterPro" id="IPR021027">
    <property type="entry name" value="Transposase_put_HTH"/>
</dbReference>